<dbReference type="SUPFAM" id="SSF51206">
    <property type="entry name" value="cAMP-binding domain-like"/>
    <property type="match status" value="1"/>
</dbReference>
<dbReference type="PROSITE" id="PS50042">
    <property type="entry name" value="CNMP_BINDING_3"/>
    <property type="match status" value="1"/>
</dbReference>
<dbReference type="GO" id="GO:0016301">
    <property type="term" value="F:kinase activity"/>
    <property type="evidence" value="ECO:0007669"/>
    <property type="project" value="UniProtKB-KW"/>
</dbReference>
<accession>A0A1M5JDQ9</accession>
<dbReference type="Proteomes" id="UP000184287">
    <property type="component" value="Unassembled WGS sequence"/>
</dbReference>
<feature type="domain" description="Cyclic nucleotide-binding" evidence="1">
    <location>
        <begin position="13"/>
        <end position="117"/>
    </location>
</feature>
<reference evidence="3" key="1">
    <citation type="submission" date="2016-11" db="EMBL/GenBank/DDBJ databases">
        <authorList>
            <person name="Varghese N."/>
            <person name="Submissions S."/>
        </authorList>
    </citation>
    <scope>NUCLEOTIDE SEQUENCE [LARGE SCALE GENOMIC DNA]</scope>
    <source>
        <strain evidence="3">DSM 16990</strain>
    </source>
</reference>
<name>A0A1M5JDQ9_9SPHI</name>
<evidence type="ECO:0000259" key="1">
    <source>
        <dbReference type="PROSITE" id="PS50042"/>
    </source>
</evidence>
<organism evidence="2 3">
    <name type="scientific">Pedobacter caeni</name>
    <dbReference type="NCBI Taxonomy" id="288992"/>
    <lineage>
        <taxon>Bacteria</taxon>
        <taxon>Pseudomonadati</taxon>
        <taxon>Bacteroidota</taxon>
        <taxon>Sphingobacteriia</taxon>
        <taxon>Sphingobacteriales</taxon>
        <taxon>Sphingobacteriaceae</taxon>
        <taxon>Pedobacter</taxon>
    </lineage>
</organism>
<evidence type="ECO:0000313" key="2">
    <source>
        <dbReference type="EMBL" id="SHG38746.1"/>
    </source>
</evidence>
<dbReference type="CDD" id="cd00038">
    <property type="entry name" value="CAP_ED"/>
    <property type="match status" value="1"/>
</dbReference>
<dbReference type="InterPro" id="IPR000595">
    <property type="entry name" value="cNMP-bd_dom"/>
</dbReference>
<dbReference type="Gene3D" id="2.60.120.10">
    <property type="entry name" value="Jelly Rolls"/>
    <property type="match status" value="1"/>
</dbReference>
<gene>
    <name evidence="2" type="ORF">SAMN04488522_105309</name>
</gene>
<dbReference type="AlphaFoldDB" id="A0A1M5JDQ9"/>
<dbReference type="InterPro" id="IPR014710">
    <property type="entry name" value="RmlC-like_jellyroll"/>
</dbReference>
<proteinExistence type="predicted"/>
<keyword evidence="3" id="KW-1185">Reference proteome</keyword>
<evidence type="ECO:0000313" key="3">
    <source>
        <dbReference type="Proteomes" id="UP000184287"/>
    </source>
</evidence>
<keyword evidence="2" id="KW-0418">Kinase</keyword>
<sequence length="197" mass="23147">MLDSNKISYYLQLFKELDLEDLFRLFSVAREKKLSIGEVYIPVNANTRKLTYIKEGLIRAFHLKENGEEVTVLLRWEDQFFASYDTILFDKPSRFSYHAMEDTILLEADYDVFMEVLNKDPKFSKAKDFFLLNMLGDSMMSLESFILLNPEERYLKLLQEKPNIIQRVPNKYLATLLGITPVSLSRIRKRISSGPKR</sequence>
<dbReference type="InterPro" id="IPR018490">
    <property type="entry name" value="cNMP-bd_dom_sf"/>
</dbReference>
<keyword evidence="2" id="KW-0808">Transferase</keyword>
<dbReference type="STRING" id="288992.SAMN04488522_105309"/>
<dbReference type="EMBL" id="FQUQ01000005">
    <property type="protein sequence ID" value="SHG38746.1"/>
    <property type="molecule type" value="Genomic_DNA"/>
</dbReference>
<protein>
    <submittedName>
        <fullName evidence="2">cAMP-binding domain of CRP or a regulatory subunit of cAMP-dependent protein kinases</fullName>
    </submittedName>
</protein>